<evidence type="ECO:0000313" key="1">
    <source>
        <dbReference type="EMBL" id="MBX58240.1"/>
    </source>
</evidence>
<dbReference type="AlphaFoldDB" id="A0A2P2PU38"/>
<accession>A0A2P2PU38</accession>
<organism evidence="1">
    <name type="scientific">Rhizophora mucronata</name>
    <name type="common">Asiatic mangrove</name>
    <dbReference type="NCBI Taxonomy" id="61149"/>
    <lineage>
        <taxon>Eukaryota</taxon>
        <taxon>Viridiplantae</taxon>
        <taxon>Streptophyta</taxon>
        <taxon>Embryophyta</taxon>
        <taxon>Tracheophyta</taxon>
        <taxon>Spermatophyta</taxon>
        <taxon>Magnoliopsida</taxon>
        <taxon>eudicotyledons</taxon>
        <taxon>Gunneridae</taxon>
        <taxon>Pentapetalae</taxon>
        <taxon>rosids</taxon>
        <taxon>fabids</taxon>
        <taxon>Malpighiales</taxon>
        <taxon>Rhizophoraceae</taxon>
        <taxon>Rhizophora</taxon>
    </lineage>
</organism>
<protein>
    <submittedName>
        <fullName evidence="1">Uncharacterized protein</fullName>
    </submittedName>
</protein>
<proteinExistence type="predicted"/>
<reference evidence="1" key="1">
    <citation type="submission" date="2018-02" db="EMBL/GenBank/DDBJ databases">
        <title>Rhizophora mucronata_Transcriptome.</title>
        <authorList>
            <person name="Meera S.P."/>
            <person name="Sreeshan A."/>
            <person name="Augustine A."/>
        </authorList>
    </citation>
    <scope>NUCLEOTIDE SEQUENCE</scope>
    <source>
        <tissue evidence="1">Leaf</tissue>
    </source>
</reference>
<sequence length="27" mass="3137">MQDHQPTPPSACTCHHKWASLYSLHLF</sequence>
<name>A0A2P2PU38_RHIMU</name>
<dbReference type="EMBL" id="GGEC01077756">
    <property type="protein sequence ID" value="MBX58240.1"/>
    <property type="molecule type" value="Transcribed_RNA"/>
</dbReference>